<dbReference type="Pfam" id="PF00795">
    <property type="entry name" value="CN_hydrolase"/>
    <property type="match status" value="1"/>
</dbReference>
<dbReference type="PANTHER" id="PTHR23088:SF27">
    <property type="entry name" value="DEAMINATED GLUTATHIONE AMIDASE"/>
    <property type="match status" value="1"/>
</dbReference>
<dbReference type="SUPFAM" id="SSF56317">
    <property type="entry name" value="Carbon-nitrogen hydrolase"/>
    <property type="match status" value="1"/>
</dbReference>
<feature type="domain" description="CN hydrolase" evidence="2">
    <location>
        <begin position="1"/>
        <end position="242"/>
    </location>
</feature>
<organism evidence="3 4">
    <name type="scientific">Scopulibacillus cellulosilyticus</name>
    <dbReference type="NCBI Taxonomy" id="2665665"/>
    <lineage>
        <taxon>Bacteria</taxon>
        <taxon>Bacillati</taxon>
        <taxon>Bacillota</taxon>
        <taxon>Bacilli</taxon>
        <taxon>Bacillales</taxon>
        <taxon>Sporolactobacillaceae</taxon>
        <taxon>Scopulibacillus</taxon>
    </lineage>
</organism>
<evidence type="ECO:0000313" key="3">
    <source>
        <dbReference type="EMBL" id="MFC7393015.1"/>
    </source>
</evidence>
<dbReference type="EMBL" id="JBHTCO010000007">
    <property type="protein sequence ID" value="MFC7393015.1"/>
    <property type="molecule type" value="Genomic_DNA"/>
</dbReference>
<keyword evidence="3" id="KW-0378">Hydrolase</keyword>
<dbReference type="GO" id="GO:0016787">
    <property type="term" value="F:hydrolase activity"/>
    <property type="evidence" value="ECO:0007669"/>
    <property type="project" value="UniProtKB-KW"/>
</dbReference>
<dbReference type="CDD" id="cd07581">
    <property type="entry name" value="nitrilase_3"/>
    <property type="match status" value="1"/>
</dbReference>
<dbReference type="RefSeq" id="WP_380965452.1">
    <property type="nucleotide sequence ID" value="NZ_JBHTCO010000007.1"/>
</dbReference>
<comment type="similarity">
    <text evidence="1">Belongs to the carbon-nitrogen hydrolase superfamily. NIT1/NIT2 family.</text>
</comment>
<proteinExistence type="inferred from homology"/>
<dbReference type="PANTHER" id="PTHR23088">
    <property type="entry name" value="NITRILASE-RELATED"/>
    <property type="match status" value="1"/>
</dbReference>
<dbReference type="Proteomes" id="UP001596505">
    <property type="component" value="Unassembled WGS sequence"/>
</dbReference>
<dbReference type="InterPro" id="IPR003010">
    <property type="entry name" value="C-N_Hydrolase"/>
</dbReference>
<gene>
    <name evidence="3" type="ORF">ACFQRG_08465</name>
</gene>
<comment type="caution">
    <text evidence="3">The sequence shown here is derived from an EMBL/GenBank/DDBJ whole genome shotgun (WGS) entry which is preliminary data.</text>
</comment>
<dbReference type="PROSITE" id="PS50263">
    <property type="entry name" value="CN_HYDROLASE"/>
    <property type="match status" value="1"/>
</dbReference>
<sequence>MKVAVAQLKSSSDKTANLEKARKYIKQAKDSGADFILLPEMYMAFIPSSSHMTYADIAEPLDGPFVSGLAKCAKENQIYVICGVHESKPSEDSRVYNTTIFLNRSGELLQAYHKTHLYDAFNYKESDYIIPGTDAQEVVDTEFGKVGMMVCYEVRFPEISRRLALKGADFLFIPSGWVAGAMKEYHWKTLLCARAIENTVYVFAADQVDNIFSGQSMIIDPMGVVKANAGEEETLIISEVSPDRINSVREKLPSVADRRPEFYN</sequence>
<keyword evidence="4" id="KW-1185">Reference proteome</keyword>
<accession>A0ABW2PZ49</accession>
<dbReference type="Gene3D" id="3.60.110.10">
    <property type="entry name" value="Carbon-nitrogen hydrolase"/>
    <property type="match status" value="1"/>
</dbReference>
<name>A0ABW2PZ49_9BACL</name>
<evidence type="ECO:0000259" key="2">
    <source>
        <dbReference type="PROSITE" id="PS50263"/>
    </source>
</evidence>
<reference evidence="4" key="1">
    <citation type="journal article" date="2019" name="Int. J. Syst. Evol. Microbiol.">
        <title>The Global Catalogue of Microorganisms (GCM) 10K type strain sequencing project: providing services to taxonomists for standard genome sequencing and annotation.</title>
        <authorList>
            <consortium name="The Broad Institute Genomics Platform"/>
            <consortium name="The Broad Institute Genome Sequencing Center for Infectious Disease"/>
            <person name="Wu L."/>
            <person name="Ma J."/>
        </authorList>
    </citation>
    <scope>NUCLEOTIDE SEQUENCE [LARGE SCALE GENOMIC DNA]</scope>
    <source>
        <strain evidence="4">CGMCC 1.16305</strain>
    </source>
</reference>
<evidence type="ECO:0000313" key="4">
    <source>
        <dbReference type="Proteomes" id="UP001596505"/>
    </source>
</evidence>
<dbReference type="InterPro" id="IPR036526">
    <property type="entry name" value="C-N_Hydrolase_sf"/>
</dbReference>
<protein>
    <submittedName>
        <fullName evidence="3">Carbon-nitrogen hydrolase family protein</fullName>
    </submittedName>
</protein>
<evidence type="ECO:0000256" key="1">
    <source>
        <dbReference type="ARBA" id="ARBA00010613"/>
    </source>
</evidence>